<feature type="domain" description="HTH cro/C1-type" evidence="1">
    <location>
        <begin position="64"/>
        <end position="92"/>
    </location>
</feature>
<evidence type="ECO:0000259" key="1">
    <source>
        <dbReference type="PROSITE" id="PS50943"/>
    </source>
</evidence>
<protein>
    <recommendedName>
        <fullName evidence="1">HTH cro/C1-type domain-containing protein</fullName>
    </recommendedName>
</protein>
<dbReference type="InterPro" id="IPR001387">
    <property type="entry name" value="Cro/C1-type_HTH"/>
</dbReference>
<name>X1TSX0_9ZZZZ</name>
<dbReference type="CDD" id="cd00093">
    <property type="entry name" value="HTH_XRE"/>
    <property type="match status" value="1"/>
</dbReference>
<dbReference type="PROSITE" id="PS50943">
    <property type="entry name" value="HTH_CROC1"/>
    <property type="match status" value="1"/>
</dbReference>
<comment type="caution">
    <text evidence="2">The sequence shown here is derived from an EMBL/GenBank/DDBJ whole genome shotgun (WGS) entry which is preliminary data.</text>
</comment>
<evidence type="ECO:0000313" key="2">
    <source>
        <dbReference type="EMBL" id="GAI90660.1"/>
    </source>
</evidence>
<dbReference type="InterPro" id="IPR010982">
    <property type="entry name" value="Lambda_DNA-bd_dom_sf"/>
</dbReference>
<proteinExistence type="predicted"/>
<sequence length="160" mass="18845">MNDKEEFPLYCQPAPILIFFSPCAIYINREFLSLLLNRYIIFKALFHAFLKERQTDTKKLGKKIKLARIELDLTQTQLAEKINGKQKSISGLVCVRYRYDLKNKQKLATVEIIIDRQKWTKDQSRTPPNKIINLRIDYGQRELAQQVKSLGGRWDNQKKT</sequence>
<accession>X1TSX0</accession>
<reference evidence="2" key="1">
    <citation type="journal article" date="2014" name="Front. Microbiol.">
        <title>High frequency of phylogenetically diverse reductive dehalogenase-homologous genes in deep subseafloor sedimentary metagenomes.</title>
        <authorList>
            <person name="Kawai M."/>
            <person name="Futagami T."/>
            <person name="Toyoda A."/>
            <person name="Takaki Y."/>
            <person name="Nishi S."/>
            <person name="Hori S."/>
            <person name="Arai W."/>
            <person name="Tsubouchi T."/>
            <person name="Morono Y."/>
            <person name="Uchiyama I."/>
            <person name="Ito T."/>
            <person name="Fujiyama A."/>
            <person name="Inagaki F."/>
            <person name="Takami H."/>
        </authorList>
    </citation>
    <scope>NUCLEOTIDE SEQUENCE</scope>
    <source>
        <strain evidence="2">Expedition CK06-06</strain>
    </source>
</reference>
<dbReference type="Gene3D" id="1.10.260.40">
    <property type="entry name" value="lambda repressor-like DNA-binding domains"/>
    <property type="match status" value="1"/>
</dbReference>
<dbReference type="EMBL" id="BARW01016403">
    <property type="protein sequence ID" value="GAI90660.1"/>
    <property type="molecule type" value="Genomic_DNA"/>
</dbReference>
<dbReference type="SUPFAM" id="SSF47413">
    <property type="entry name" value="lambda repressor-like DNA-binding domains"/>
    <property type="match status" value="1"/>
</dbReference>
<gene>
    <name evidence="2" type="ORF">S12H4_28580</name>
</gene>
<dbReference type="AlphaFoldDB" id="X1TSX0"/>
<dbReference type="GO" id="GO:0003677">
    <property type="term" value="F:DNA binding"/>
    <property type="evidence" value="ECO:0007669"/>
    <property type="project" value="InterPro"/>
</dbReference>
<organism evidence="2">
    <name type="scientific">marine sediment metagenome</name>
    <dbReference type="NCBI Taxonomy" id="412755"/>
    <lineage>
        <taxon>unclassified sequences</taxon>
        <taxon>metagenomes</taxon>
        <taxon>ecological metagenomes</taxon>
    </lineage>
</organism>